<dbReference type="Gene3D" id="3.40.630.30">
    <property type="match status" value="1"/>
</dbReference>
<keyword evidence="6" id="KW-1185">Reference proteome</keyword>
<dbReference type="PATRIC" id="fig|479117.4.peg.710"/>
<dbReference type="InterPro" id="IPR016181">
    <property type="entry name" value="Acyl_CoA_acyltransferase"/>
</dbReference>
<dbReference type="EMBL" id="LQQC01000008">
    <property type="protein sequence ID" value="KXZ58839.1"/>
    <property type="molecule type" value="Genomic_DNA"/>
</dbReference>
<evidence type="ECO:0000313" key="5">
    <source>
        <dbReference type="EMBL" id="KXZ58839.1"/>
    </source>
</evidence>
<keyword evidence="3" id="KW-0963">Cytoplasm</keyword>
<evidence type="ECO:0000259" key="4">
    <source>
        <dbReference type="PROSITE" id="PS51186"/>
    </source>
</evidence>
<dbReference type="NCBIfam" id="TIGR01575">
    <property type="entry name" value="rimI"/>
    <property type="match status" value="1"/>
</dbReference>
<organism evidence="5 6">
    <name type="scientific">Brevibacterium ravenspurgense</name>
    <dbReference type="NCBI Taxonomy" id="479117"/>
    <lineage>
        <taxon>Bacteria</taxon>
        <taxon>Bacillati</taxon>
        <taxon>Actinomycetota</taxon>
        <taxon>Actinomycetes</taxon>
        <taxon>Micrococcales</taxon>
        <taxon>Brevibacteriaceae</taxon>
        <taxon>Brevibacterium</taxon>
    </lineage>
</organism>
<keyword evidence="1 5" id="KW-0808">Transferase</keyword>
<dbReference type="Proteomes" id="UP000243589">
    <property type="component" value="Unassembled WGS sequence"/>
</dbReference>
<proteinExistence type="inferred from homology"/>
<protein>
    <recommendedName>
        <fullName evidence="3">[Ribosomal protein bS18]-alanine N-acetyltransferase</fullName>
        <ecNumber evidence="3">2.3.1.266</ecNumber>
    </recommendedName>
</protein>
<dbReference type="PROSITE" id="PS51186">
    <property type="entry name" value="GNAT"/>
    <property type="match status" value="1"/>
</dbReference>
<dbReference type="EC" id="2.3.1.266" evidence="3"/>
<dbReference type="AlphaFoldDB" id="A0A150H9S0"/>
<dbReference type="PANTHER" id="PTHR43877">
    <property type="entry name" value="AMINOALKYLPHOSPHONATE N-ACETYLTRANSFERASE-RELATED-RELATED"/>
    <property type="match status" value="1"/>
</dbReference>
<evidence type="ECO:0000256" key="2">
    <source>
        <dbReference type="ARBA" id="ARBA00023315"/>
    </source>
</evidence>
<feature type="domain" description="N-acetyltransferase" evidence="4">
    <location>
        <begin position="3"/>
        <end position="146"/>
    </location>
</feature>
<accession>A0A150H9S0</accession>
<dbReference type="GO" id="GO:0005737">
    <property type="term" value="C:cytoplasm"/>
    <property type="evidence" value="ECO:0007669"/>
    <property type="project" value="UniProtKB-SubCell"/>
</dbReference>
<comment type="caution">
    <text evidence="5">The sequence shown here is derived from an EMBL/GenBank/DDBJ whole genome shotgun (WGS) entry which is preliminary data.</text>
</comment>
<name>A0A150H9S0_9MICO</name>
<dbReference type="InterPro" id="IPR050832">
    <property type="entry name" value="Bact_Acetyltransf"/>
</dbReference>
<dbReference type="GO" id="GO:0008999">
    <property type="term" value="F:protein-N-terminal-alanine acetyltransferase activity"/>
    <property type="evidence" value="ECO:0007669"/>
    <property type="project" value="UniProtKB-EC"/>
</dbReference>
<gene>
    <name evidence="5" type="primary">yncA</name>
    <name evidence="5" type="ORF">Bravens_00711</name>
</gene>
<sequence>MTVTLSPLQWWDIPTAAAMDREIFGPDAWSEDFFWTQAASPTVFLIAAHTQQGLAGFAGLSISGKEAEILTIATHPNIRGRGAGRLLLESLLDTARTRGVEAVYLDVRSDNTAALGLYEAFGFTVLHTRPGYYTGADALVMRASLLGL</sequence>
<comment type="function">
    <text evidence="3">Acetylates the N-terminal alanine of ribosomal protein bS18.</text>
</comment>
<dbReference type="Pfam" id="PF00583">
    <property type="entry name" value="Acetyltransf_1"/>
    <property type="match status" value="1"/>
</dbReference>
<dbReference type="SUPFAM" id="SSF55729">
    <property type="entry name" value="Acyl-CoA N-acyltransferases (Nat)"/>
    <property type="match status" value="1"/>
</dbReference>
<evidence type="ECO:0000313" key="6">
    <source>
        <dbReference type="Proteomes" id="UP000243589"/>
    </source>
</evidence>
<keyword evidence="2 5" id="KW-0012">Acyltransferase</keyword>
<evidence type="ECO:0000256" key="1">
    <source>
        <dbReference type="ARBA" id="ARBA00022679"/>
    </source>
</evidence>
<dbReference type="InterPro" id="IPR006464">
    <property type="entry name" value="AcTrfase_RimI/Ard1"/>
</dbReference>
<comment type="subcellular location">
    <subcellularLocation>
        <location evidence="3">Cytoplasm</location>
    </subcellularLocation>
</comment>
<dbReference type="RefSeq" id="WP_062020348.1">
    <property type="nucleotide sequence ID" value="NZ_LQQC01000008.1"/>
</dbReference>
<comment type="catalytic activity">
    <reaction evidence="3">
        <text>N-terminal L-alanyl-[ribosomal protein bS18] + acetyl-CoA = N-terminal N(alpha)-acetyl-L-alanyl-[ribosomal protein bS18] + CoA + H(+)</text>
        <dbReference type="Rhea" id="RHEA:43756"/>
        <dbReference type="Rhea" id="RHEA-COMP:10676"/>
        <dbReference type="Rhea" id="RHEA-COMP:10677"/>
        <dbReference type="ChEBI" id="CHEBI:15378"/>
        <dbReference type="ChEBI" id="CHEBI:57287"/>
        <dbReference type="ChEBI" id="CHEBI:57288"/>
        <dbReference type="ChEBI" id="CHEBI:64718"/>
        <dbReference type="ChEBI" id="CHEBI:83683"/>
        <dbReference type="EC" id="2.3.1.266"/>
    </reaction>
</comment>
<evidence type="ECO:0000256" key="3">
    <source>
        <dbReference type="RuleBase" id="RU363094"/>
    </source>
</evidence>
<reference evidence="5 6" key="1">
    <citation type="submission" date="2016-01" db="EMBL/GenBank/DDBJ databases">
        <title>Use of Whole Genome Sequencing to ascertain that Brevibacterium massiliense (Roux, Raoult 2009) is a later heterotypic synonym of Brevibacterium ravenspurgense (Mages 2008).</title>
        <authorList>
            <person name="Bernier A.-M."/>
            <person name="Burdz T."/>
            <person name="Huynh C."/>
            <person name="Pachecho A.L."/>
            <person name="Wiebe D."/>
            <person name="Bonner C."/>
            <person name="Bernard K."/>
        </authorList>
    </citation>
    <scope>NUCLEOTIDE SEQUENCE [LARGE SCALE GENOMIC DNA]</scope>
    <source>
        <strain evidence="5 6">CCUG56047</strain>
    </source>
</reference>
<comment type="similarity">
    <text evidence="3">Belongs to the acetyltransferase family. RimI subfamily.</text>
</comment>
<dbReference type="InterPro" id="IPR000182">
    <property type="entry name" value="GNAT_dom"/>
</dbReference>
<dbReference type="CDD" id="cd04301">
    <property type="entry name" value="NAT_SF"/>
    <property type="match status" value="1"/>
</dbReference>